<feature type="active site" description="Charge relay system" evidence="5 6">
    <location>
        <position position="272"/>
    </location>
</feature>
<evidence type="ECO:0000256" key="5">
    <source>
        <dbReference type="PIRSR" id="PIRSR615500-1"/>
    </source>
</evidence>
<evidence type="ECO:0000256" key="7">
    <source>
        <dbReference type="RuleBase" id="RU003355"/>
    </source>
</evidence>
<evidence type="ECO:0000259" key="9">
    <source>
        <dbReference type="Pfam" id="PF00082"/>
    </source>
</evidence>
<dbReference type="Gene3D" id="3.40.50.200">
    <property type="entry name" value="Peptidase S8/S53 domain"/>
    <property type="match status" value="1"/>
</dbReference>
<dbReference type="SUPFAM" id="SSF52743">
    <property type="entry name" value="Subtilisin-like"/>
    <property type="match status" value="1"/>
</dbReference>
<dbReference type="GO" id="GO:0006508">
    <property type="term" value="P:proteolysis"/>
    <property type="evidence" value="ECO:0007669"/>
    <property type="project" value="UniProtKB-KW"/>
</dbReference>
<dbReference type="PANTHER" id="PTHR43806">
    <property type="entry name" value="PEPTIDASE S8"/>
    <property type="match status" value="1"/>
</dbReference>
<keyword evidence="8" id="KW-0732">Signal</keyword>
<dbReference type="EMBL" id="JACGWV010000001">
    <property type="protein sequence ID" value="MBA8807880.1"/>
    <property type="molecule type" value="Genomic_DNA"/>
</dbReference>
<keyword evidence="2 6" id="KW-0645">Protease</keyword>
<dbReference type="PROSITE" id="PS00136">
    <property type="entry name" value="SUBTILASE_ASP"/>
    <property type="match status" value="1"/>
</dbReference>
<name>A0A7W3J7T7_9MICO</name>
<feature type="domain" description="Peptidase S8/S53" evidence="9">
    <location>
        <begin position="231"/>
        <end position="487"/>
    </location>
</feature>
<keyword evidence="3 6" id="KW-0378">Hydrolase</keyword>
<dbReference type="Proteomes" id="UP000540568">
    <property type="component" value="Unassembled WGS sequence"/>
</dbReference>
<feature type="signal peptide" evidence="8">
    <location>
        <begin position="1"/>
        <end position="26"/>
    </location>
</feature>
<dbReference type="InterPro" id="IPR023827">
    <property type="entry name" value="Peptidase_S8_Asp-AS"/>
</dbReference>
<dbReference type="InterPro" id="IPR000209">
    <property type="entry name" value="Peptidase_S8/S53_dom"/>
</dbReference>
<evidence type="ECO:0000256" key="4">
    <source>
        <dbReference type="ARBA" id="ARBA00022825"/>
    </source>
</evidence>
<reference evidence="10 11" key="1">
    <citation type="submission" date="2020-07" db="EMBL/GenBank/DDBJ databases">
        <title>Sequencing the genomes of 1000 actinobacteria strains.</title>
        <authorList>
            <person name="Klenk H.-P."/>
        </authorList>
    </citation>
    <scope>NUCLEOTIDE SEQUENCE [LARGE SCALE GENOMIC DNA]</scope>
    <source>
        <strain evidence="10 11">DSM 44121</strain>
    </source>
</reference>
<evidence type="ECO:0000313" key="11">
    <source>
        <dbReference type="Proteomes" id="UP000540568"/>
    </source>
</evidence>
<dbReference type="GO" id="GO:0004252">
    <property type="term" value="F:serine-type endopeptidase activity"/>
    <property type="evidence" value="ECO:0007669"/>
    <property type="project" value="UniProtKB-UniRule"/>
</dbReference>
<keyword evidence="4 6" id="KW-0720">Serine protease</keyword>
<protein>
    <submittedName>
        <fullName evidence="10">Subtilisin family serine protease</fullName>
    </submittedName>
</protein>
<dbReference type="PRINTS" id="PR00723">
    <property type="entry name" value="SUBTILISIN"/>
</dbReference>
<dbReference type="InterPro" id="IPR023828">
    <property type="entry name" value="Peptidase_S8_Ser-AS"/>
</dbReference>
<evidence type="ECO:0000313" key="10">
    <source>
        <dbReference type="EMBL" id="MBA8807880.1"/>
    </source>
</evidence>
<comment type="caution">
    <text evidence="10">The sequence shown here is derived from an EMBL/GenBank/DDBJ whole genome shotgun (WGS) entry which is preliminary data.</text>
</comment>
<dbReference type="InterPro" id="IPR036852">
    <property type="entry name" value="Peptidase_S8/S53_dom_sf"/>
</dbReference>
<dbReference type="PROSITE" id="PS00137">
    <property type="entry name" value="SUBTILASE_HIS"/>
    <property type="match status" value="1"/>
</dbReference>
<dbReference type="PROSITE" id="PS51892">
    <property type="entry name" value="SUBTILASE"/>
    <property type="match status" value="1"/>
</dbReference>
<feature type="active site" description="Charge relay system" evidence="5 6">
    <location>
        <position position="447"/>
    </location>
</feature>
<evidence type="ECO:0000256" key="2">
    <source>
        <dbReference type="ARBA" id="ARBA00022670"/>
    </source>
</evidence>
<gene>
    <name evidence="10" type="ORF">FHX71_001822</name>
</gene>
<dbReference type="InterPro" id="IPR015500">
    <property type="entry name" value="Peptidase_S8_subtilisin-rel"/>
</dbReference>
<evidence type="ECO:0000256" key="1">
    <source>
        <dbReference type="ARBA" id="ARBA00011073"/>
    </source>
</evidence>
<accession>A0A7W3J7T7</accession>
<organism evidence="10 11">
    <name type="scientific">Promicromonospora sukumoe</name>
    <dbReference type="NCBI Taxonomy" id="88382"/>
    <lineage>
        <taxon>Bacteria</taxon>
        <taxon>Bacillati</taxon>
        <taxon>Actinomycetota</taxon>
        <taxon>Actinomycetes</taxon>
        <taxon>Micrococcales</taxon>
        <taxon>Promicromonosporaceae</taxon>
        <taxon>Promicromonospora</taxon>
    </lineage>
</organism>
<dbReference type="AlphaFoldDB" id="A0A7W3J7T7"/>
<evidence type="ECO:0000256" key="3">
    <source>
        <dbReference type="ARBA" id="ARBA00022801"/>
    </source>
</evidence>
<dbReference type="InterPro" id="IPR050131">
    <property type="entry name" value="Peptidase_S8_subtilisin-like"/>
</dbReference>
<dbReference type="Pfam" id="PF00082">
    <property type="entry name" value="Peptidase_S8"/>
    <property type="match status" value="1"/>
</dbReference>
<proteinExistence type="inferred from homology"/>
<evidence type="ECO:0000256" key="6">
    <source>
        <dbReference type="PROSITE-ProRule" id="PRU01240"/>
    </source>
</evidence>
<feature type="chain" id="PRO_5039666288" evidence="8">
    <location>
        <begin position="27"/>
        <end position="1096"/>
    </location>
</feature>
<comment type="similarity">
    <text evidence="1 6 7">Belongs to the peptidase S8 family.</text>
</comment>
<keyword evidence="11" id="KW-1185">Reference proteome</keyword>
<dbReference type="RefSeq" id="WP_182615530.1">
    <property type="nucleotide sequence ID" value="NZ_BAAATF010000006.1"/>
</dbReference>
<dbReference type="InterPro" id="IPR022398">
    <property type="entry name" value="Peptidase_S8_His-AS"/>
</dbReference>
<dbReference type="PANTHER" id="PTHR43806:SF11">
    <property type="entry name" value="CEREVISIN-RELATED"/>
    <property type="match status" value="1"/>
</dbReference>
<feature type="active site" description="Charge relay system" evidence="5 6">
    <location>
        <position position="240"/>
    </location>
</feature>
<sequence length="1096" mass="111672">MRTRTLVAAGIAGALAVSVATGGAAATPPDDPAAAPVPAAPEPVTVTLLTGDRVTVTTTADGHRSTAVHPAEGREGVAFLRRTDGERTFVIPSDVAPMVGERLDEALFDVAGLAATGVDRETVPVIVQQPEGTTARSTASSSEWRAAGLTPDRRLDSVGAVADDVGPAQGARLLDTLRSQDGRAQDGDPGANATGTPAIERVWLDAPAEALDADSAPQIGAPQAWESGATGKGVTIAVLDTGVDATHPDLDEAVVGAKDFSGTGTVADRNGHGTHVASIAAGSGQASGGENRGMAPDADLLVGKVLDDEGVSTMSVVIEGMEWAVDQGADVVNLSLGFPNASDGTDPASVAVDELTKRHGALFVVASGNDGGDASIGSPAAASSALTVGAVDDSDTVTGFSNRGPRLDGAIKPDIAAPGEGIVAARAEGTSSGEVVDAEHVALTGTSMAAPHVAGAAAALLQARPKLTSAQVRSALMGSADTTGATVWEEGAGRVFIPSALGQKVLASPASVSFGQFEPPYTKPLSKKVTYRNTGRSAVVLDLEVSATGPDGEPVEAASLSRDRLKVPARGTAAVTVAVDKAAGDLGRYSGTVVATGPGGTSVRTPVGWEKQPEMFDLTVRQTGRDGEAFDGLSQLTVVDAADHARFQQSFALEGTEAAGRTFEVPAGTYVVSSLMMRGATDLDVTELVESDAPQVAVTEDTTLTLDARDAEKVTFDVPRAADRTALVLDGMHVDEQGSSFSTGLSVDAGADAYVTPTDPVTVGAFDHVTGAQLSEPVADDASPSYTYDLTLRQSPVTTGAFVIGAEDLATVTTTYAEPARDVRTSVFWSGVPVGRDWISSPSRPVTPGTRTEYLNAEDVSWSRSVLYESPDATVGQLGTGQLALAPGSETSVTVGGAPYSPAGSRGLFEDQLDVTTDWSDAAGNLFFESGEDDVRLVVRQDGEVVADEPSGWATVTVPAGGAEYQVAFDGARGSDRWYTGAVVSGEWTFRAEPGVEPATRGLLDVRYDVAGIGPRGHAPRSTEVAVSAVGGDGASVTGLSWSADGGETWTEAELTGGVAVVEAPAGTSMVSLRAEASDAAGETVVETVLEAYRVE</sequence>
<dbReference type="PROSITE" id="PS00138">
    <property type="entry name" value="SUBTILASE_SER"/>
    <property type="match status" value="1"/>
</dbReference>
<evidence type="ECO:0000256" key="8">
    <source>
        <dbReference type="SAM" id="SignalP"/>
    </source>
</evidence>